<protein>
    <submittedName>
        <fullName evidence="2">Uncharacterized protein</fullName>
    </submittedName>
</protein>
<evidence type="ECO:0000313" key="3">
    <source>
        <dbReference type="Proteomes" id="UP000807306"/>
    </source>
</evidence>
<evidence type="ECO:0000313" key="2">
    <source>
        <dbReference type="EMBL" id="KAF9528232.1"/>
    </source>
</evidence>
<reference evidence="2" key="1">
    <citation type="submission" date="2020-11" db="EMBL/GenBank/DDBJ databases">
        <authorList>
            <consortium name="DOE Joint Genome Institute"/>
            <person name="Ahrendt S."/>
            <person name="Riley R."/>
            <person name="Andreopoulos W."/>
            <person name="Labutti K."/>
            <person name="Pangilinan J."/>
            <person name="Ruiz-Duenas F.J."/>
            <person name="Barrasa J.M."/>
            <person name="Sanchez-Garcia M."/>
            <person name="Camarero S."/>
            <person name="Miyauchi S."/>
            <person name="Serrano A."/>
            <person name="Linde D."/>
            <person name="Babiker R."/>
            <person name="Drula E."/>
            <person name="Ayuso-Fernandez I."/>
            <person name="Pacheco R."/>
            <person name="Padilla G."/>
            <person name="Ferreira P."/>
            <person name="Barriuso J."/>
            <person name="Kellner H."/>
            <person name="Castanera R."/>
            <person name="Alfaro M."/>
            <person name="Ramirez L."/>
            <person name="Pisabarro A.G."/>
            <person name="Kuo A."/>
            <person name="Tritt A."/>
            <person name="Lipzen A."/>
            <person name="He G."/>
            <person name="Yan M."/>
            <person name="Ng V."/>
            <person name="Cullen D."/>
            <person name="Martin F."/>
            <person name="Rosso M.-N."/>
            <person name="Henrissat B."/>
            <person name="Hibbett D."/>
            <person name="Martinez A.T."/>
            <person name="Grigoriev I.V."/>
        </authorList>
    </citation>
    <scope>NUCLEOTIDE SEQUENCE</scope>
    <source>
        <strain evidence="2">CBS 506.95</strain>
    </source>
</reference>
<dbReference type="EMBL" id="MU157854">
    <property type="protein sequence ID" value="KAF9528232.1"/>
    <property type="molecule type" value="Genomic_DNA"/>
</dbReference>
<organism evidence="2 3">
    <name type="scientific">Crepidotus variabilis</name>
    <dbReference type="NCBI Taxonomy" id="179855"/>
    <lineage>
        <taxon>Eukaryota</taxon>
        <taxon>Fungi</taxon>
        <taxon>Dikarya</taxon>
        <taxon>Basidiomycota</taxon>
        <taxon>Agaricomycotina</taxon>
        <taxon>Agaricomycetes</taxon>
        <taxon>Agaricomycetidae</taxon>
        <taxon>Agaricales</taxon>
        <taxon>Agaricineae</taxon>
        <taxon>Crepidotaceae</taxon>
        <taxon>Crepidotus</taxon>
    </lineage>
</organism>
<proteinExistence type="predicted"/>
<keyword evidence="3" id="KW-1185">Reference proteome</keyword>
<accession>A0A9P6EFP7</accession>
<feature type="signal peptide" evidence="1">
    <location>
        <begin position="1"/>
        <end position="19"/>
    </location>
</feature>
<gene>
    <name evidence="2" type="ORF">CPB83DRAFT_854679</name>
</gene>
<keyword evidence="1" id="KW-0732">Signal</keyword>
<sequence>MQFSIKVVLSLVFLTGVLAAPVPRPSSADGSGLVELATRAPVWMNIEKHSIDESSDNAHKQHIMGHDEWLHPRSFDDEEELVTRGTDDVVELSAREPIHWMNIERHELREENLTKRKQHIMNIAGHDEWLREIDESEEIGGLHRRDEDIQSRALNQHHWRVGVEVHDNFRFDLKPQTHPTL</sequence>
<comment type="caution">
    <text evidence="2">The sequence shown here is derived from an EMBL/GenBank/DDBJ whole genome shotgun (WGS) entry which is preliminary data.</text>
</comment>
<name>A0A9P6EFP7_9AGAR</name>
<evidence type="ECO:0000256" key="1">
    <source>
        <dbReference type="SAM" id="SignalP"/>
    </source>
</evidence>
<dbReference type="AlphaFoldDB" id="A0A9P6EFP7"/>
<feature type="chain" id="PRO_5040308373" evidence="1">
    <location>
        <begin position="20"/>
        <end position="181"/>
    </location>
</feature>
<dbReference type="Proteomes" id="UP000807306">
    <property type="component" value="Unassembled WGS sequence"/>
</dbReference>